<dbReference type="InterPro" id="IPR050482">
    <property type="entry name" value="Sensor_HK_TwoCompSys"/>
</dbReference>
<dbReference type="Gene3D" id="1.20.5.1930">
    <property type="match status" value="1"/>
</dbReference>
<dbReference type="InterPro" id="IPR013783">
    <property type="entry name" value="Ig-like_fold"/>
</dbReference>
<keyword evidence="9" id="KW-1133">Transmembrane helix</keyword>
<proteinExistence type="predicted"/>
<dbReference type="GO" id="GO:0046983">
    <property type="term" value="F:protein dimerization activity"/>
    <property type="evidence" value="ECO:0007669"/>
    <property type="project" value="InterPro"/>
</dbReference>
<keyword evidence="9" id="KW-0812">Transmembrane</keyword>
<dbReference type="Proteomes" id="UP000267469">
    <property type="component" value="Unassembled WGS sequence"/>
</dbReference>
<evidence type="ECO:0000313" key="12">
    <source>
        <dbReference type="Proteomes" id="UP000267469"/>
    </source>
</evidence>
<dbReference type="SUPFAM" id="SSF55874">
    <property type="entry name" value="ATPase domain of HSP90 chaperone/DNA topoisomerase II/histidine kinase"/>
    <property type="match status" value="1"/>
</dbReference>
<dbReference type="Pfam" id="PF07730">
    <property type="entry name" value="HisKA_3"/>
    <property type="match status" value="1"/>
</dbReference>
<keyword evidence="5" id="KW-0547">Nucleotide-binding</keyword>
<feature type="transmembrane region" description="Helical" evidence="9">
    <location>
        <begin position="108"/>
        <end position="126"/>
    </location>
</feature>
<dbReference type="Gene3D" id="3.30.565.10">
    <property type="entry name" value="Histidine kinase-like ATPase, C-terminal domain"/>
    <property type="match status" value="1"/>
</dbReference>
<keyword evidence="12" id="KW-1185">Reference proteome</keyword>
<dbReference type="InterPro" id="IPR036890">
    <property type="entry name" value="HATPase_C_sf"/>
</dbReference>
<dbReference type="InterPro" id="IPR011712">
    <property type="entry name" value="Sig_transdc_His_kin_sub3_dim/P"/>
</dbReference>
<dbReference type="EMBL" id="RJTM01000151">
    <property type="protein sequence ID" value="RNL77955.1"/>
    <property type="molecule type" value="Genomic_DNA"/>
</dbReference>
<dbReference type="SMART" id="SM00387">
    <property type="entry name" value="HATPase_c"/>
    <property type="match status" value="1"/>
</dbReference>
<dbReference type="Gene3D" id="2.60.40.10">
    <property type="entry name" value="Immunoglobulins"/>
    <property type="match status" value="1"/>
</dbReference>
<dbReference type="Pfam" id="PF07495">
    <property type="entry name" value="Y_Y_Y"/>
    <property type="match status" value="1"/>
</dbReference>
<keyword evidence="8" id="KW-0902">Two-component regulatory system</keyword>
<name>A0A3N0DQN3_SINP1</name>
<gene>
    <name evidence="11" type="ORF">ED312_20265</name>
</gene>
<keyword evidence="6" id="KW-0418">Kinase</keyword>
<reference evidence="11 12" key="1">
    <citation type="submission" date="2018-10" db="EMBL/GenBank/DDBJ databases">
        <title>Sinomicrobium pectinilyticum sp. nov., a pectinase-producing bacterium isolated from alkaline and saline soil, and emended description of the genus Sinomicrobium.</title>
        <authorList>
            <person name="Cheng B."/>
            <person name="Li C."/>
            <person name="Lai Q."/>
            <person name="Du M."/>
            <person name="Shao Z."/>
            <person name="Xu P."/>
            <person name="Yang C."/>
        </authorList>
    </citation>
    <scope>NUCLEOTIDE SEQUENCE [LARGE SCALE GENOMIC DNA]</scope>
    <source>
        <strain evidence="11 12">5DNS001</strain>
    </source>
</reference>
<dbReference type="GO" id="GO:0000155">
    <property type="term" value="F:phosphorelay sensor kinase activity"/>
    <property type="evidence" value="ECO:0007669"/>
    <property type="project" value="InterPro"/>
</dbReference>
<dbReference type="CDD" id="cd16917">
    <property type="entry name" value="HATPase_UhpB-NarQ-NarX-like"/>
    <property type="match status" value="1"/>
</dbReference>
<feature type="domain" description="Histidine kinase/HSP90-like ATPase" evidence="10">
    <location>
        <begin position="244"/>
        <end position="339"/>
    </location>
</feature>
<dbReference type="PANTHER" id="PTHR24421:SF10">
    <property type="entry name" value="NITRATE_NITRITE SENSOR PROTEIN NARQ"/>
    <property type="match status" value="1"/>
</dbReference>
<dbReference type="OrthoDB" id="9778366at2"/>
<comment type="catalytic activity">
    <reaction evidence="1">
        <text>ATP + protein L-histidine = ADP + protein N-phospho-L-histidine.</text>
        <dbReference type="EC" id="2.7.13.3"/>
    </reaction>
</comment>
<keyword evidence="9" id="KW-0472">Membrane</keyword>
<evidence type="ECO:0000259" key="10">
    <source>
        <dbReference type="SMART" id="SM00387"/>
    </source>
</evidence>
<evidence type="ECO:0000313" key="11">
    <source>
        <dbReference type="EMBL" id="RNL77955.1"/>
    </source>
</evidence>
<evidence type="ECO:0000256" key="9">
    <source>
        <dbReference type="SAM" id="Phobius"/>
    </source>
</evidence>
<evidence type="ECO:0000256" key="6">
    <source>
        <dbReference type="ARBA" id="ARBA00022777"/>
    </source>
</evidence>
<dbReference type="InterPro" id="IPR003594">
    <property type="entry name" value="HATPase_dom"/>
</dbReference>
<organism evidence="11 12">
    <name type="scientific">Sinomicrobium pectinilyticum</name>
    <dbReference type="NCBI Taxonomy" id="1084421"/>
    <lineage>
        <taxon>Bacteria</taxon>
        <taxon>Pseudomonadati</taxon>
        <taxon>Bacteroidota</taxon>
        <taxon>Flavobacteriia</taxon>
        <taxon>Flavobacteriales</taxon>
        <taxon>Flavobacteriaceae</taxon>
        <taxon>Sinomicrobium</taxon>
    </lineage>
</organism>
<dbReference type="Pfam" id="PF02518">
    <property type="entry name" value="HATPase_c"/>
    <property type="match status" value="1"/>
</dbReference>
<sequence>MKKNYSNIMFCLFVSIGIYSQVYPCGLYPFDEGELYLPGSIGYSYKLTRNGETYQDWSEPSHKVSAHFPLLPSGNYTFMVKATNRHGEWRDRCISYTFTIPPPFWKTGWFFILLFALSGGVALVIYRTRTRHVKYINSLQNDFFRQLTETREEERKRIARELHDGIGQSLVLLKARQEEERFSSQIQLLIDDIKRISGNLHPVYITSMGLSMSLEYLIRNIDEVSSVYFKSTISREVDEYFKKEKALHIYRIVQESLNNIIKHSDADEALISVGIKSGFLKIKVADNGKGTACNPAAGKPSMGLKTMKERIVLLGGEYKIVEKGELGGFEISFKIPISGQCKKNKQNDKNIISG</sequence>
<keyword evidence="3" id="KW-0597">Phosphoprotein</keyword>
<evidence type="ECO:0000256" key="5">
    <source>
        <dbReference type="ARBA" id="ARBA00022741"/>
    </source>
</evidence>
<dbReference type="RefSeq" id="WP_123217847.1">
    <property type="nucleotide sequence ID" value="NZ_RJTM01000151.1"/>
</dbReference>
<dbReference type="InterPro" id="IPR011123">
    <property type="entry name" value="Y_Y_Y"/>
</dbReference>
<keyword evidence="7" id="KW-0067">ATP-binding</keyword>
<evidence type="ECO:0000256" key="1">
    <source>
        <dbReference type="ARBA" id="ARBA00000085"/>
    </source>
</evidence>
<evidence type="ECO:0000256" key="4">
    <source>
        <dbReference type="ARBA" id="ARBA00022679"/>
    </source>
</evidence>
<evidence type="ECO:0000256" key="8">
    <source>
        <dbReference type="ARBA" id="ARBA00023012"/>
    </source>
</evidence>
<comment type="caution">
    <text evidence="11">The sequence shown here is derived from an EMBL/GenBank/DDBJ whole genome shotgun (WGS) entry which is preliminary data.</text>
</comment>
<keyword evidence="4" id="KW-0808">Transferase</keyword>
<dbReference type="AlphaFoldDB" id="A0A3N0DQN3"/>
<evidence type="ECO:0000256" key="2">
    <source>
        <dbReference type="ARBA" id="ARBA00012438"/>
    </source>
</evidence>
<protein>
    <recommendedName>
        <fullName evidence="2">histidine kinase</fullName>
        <ecNumber evidence="2">2.7.13.3</ecNumber>
    </recommendedName>
</protein>
<dbReference type="GO" id="GO:0016020">
    <property type="term" value="C:membrane"/>
    <property type="evidence" value="ECO:0007669"/>
    <property type="project" value="InterPro"/>
</dbReference>
<evidence type="ECO:0000256" key="3">
    <source>
        <dbReference type="ARBA" id="ARBA00022553"/>
    </source>
</evidence>
<evidence type="ECO:0000256" key="7">
    <source>
        <dbReference type="ARBA" id="ARBA00022840"/>
    </source>
</evidence>
<feature type="transmembrane region" description="Helical" evidence="9">
    <location>
        <begin position="7"/>
        <end position="30"/>
    </location>
</feature>
<dbReference type="PANTHER" id="PTHR24421">
    <property type="entry name" value="NITRATE/NITRITE SENSOR PROTEIN NARX-RELATED"/>
    <property type="match status" value="1"/>
</dbReference>
<dbReference type="GO" id="GO:0005524">
    <property type="term" value="F:ATP binding"/>
    <property type="evidence" value="ECO:0007669"/>
    <property type="project" value="UniProtKB-KW"/>
</dbReference>
<dbReference type="EC" id="2.7.13.3" evidence="2"/>
<accession>A0A3N0DQN3</accession>